<accession>A0A6J4VG52</accession>
<evidence type="ECO:0000313" key="1">
    <source>
        <dbReference type="EMBL" id="CAA9578487.1"/>
    </source>
</evidence>
<gene>
    <name evidence="1" type="ORF">AVDCRST_MAG86-2519</name>
</gene>
<feature type="non-terminal residue" evidence="1">
    <location>
        <position position="53"/>
    </location>
</feature>
<proteinExistence type="predicted"/>
<organism evidence="1">
    <name type="scientific">uncultured Truepera sp</name>
    <dbReference type="NCBI Taxonomy" id="543023"/>
    <lineage>
        <taxon>Bacteria</taxon>
        <taxon>Thermotogati</taxon>
        <taxon>Deinococcota</taxon>
        <taxon>Deinococci</taxon>
        <taxon>Trueperales</taxon>
        <taxon>Trueperaceae</taxon>
        <taxon>Truepera</taxon>
        <taxon>environmental samples</taxon>
    </lineage>
</organism>
<name>A0A6J4VG52_9DEIN</name>
<protein>
    <submittedName>
        <fullName evidence="1">Uncharacterized protein</fullName>
    </submittedName>
</protein>
<sequence>CGPREAGCAEGAATPGWCGAAGRACSCAAPGPSCRSIRGSRCCAAPFLVLQPF</sequence>
<feature type="non-terminal residue" evidence="1">
    <location>
        <position position="1"/>
    </location>
</feature>
<dbReference type="EMBL" id="CADCWP010000216">
    <property type="protein sequence ID" value="CAA9578487.1"/>
    <property type="molecule type" value="Genomic_DNA"/>
</dbReference>
<reference evidence="1" key="1">
    <citation type="submission" date="2020-02" db="EMBL/GenBank/DDBJ databases">
        <authorList>
            <person name="Meier V. D."/>
        </authorList>
    </citation>
    <scope>NUCLEOTIDE SEQUENCE</scope>
    <source>
        <strain evidence="1">AVDCRST_MAG86</strain>
    </source>
</reference>
<dbReference type="AlphaFoldDB" id="A0A6J4VG52"/>